<dbReference type="PANTHER" id="PTHR43273:SF8">
    <property type="entry name" value="RADICAL SAM DOMAIN PROTEIN"/>
    <property type="match status" value="1"/>
</dbReference>
<dbReference type="SFLD" id="SFLDG01072">
    <property type="entry name" value="dehydrogenase_like"/>
    <property type="match status" value="1"/>
</dbReference>
<feature type="compositionally biased region" description="Low complexity" evidence="5">
    <location>
        <begin position="435"/>
        <end position="453"/>
    </location>
</feature>
<protein>
    <submittedName>
        <fullName evidence="7">FxsB family radical SAM/SPASM domain protein</fullName>
    </submittedName>
</protein>
<dbReference type="SUPFAM" id="SSF102114">
    <property type="entry name" value="Radical SAM enzymes"/>
    <property type="match status" value="1"/>
</dbReference>
<dbReference type="RefSeq" id="WP_242374445.1">
    <property type="nucleotide sequence ID" value="NZ_JAKRKC020000001.1"/>
</dbReference>
<dbReference type="SFLD" id="SFLDG01386">
    <property type="entry name" value="main_SPASM_domain-containing"/>
    <property type="match status" value="1"/>
</dbReference>
<keyword evidence="2" id="KW-0479">Metal-binding</keyword>
<dbReference type="PROSITE" id="PS51918">
    <property type="entry name" value="RADICAL_SAM"/>
    <property type="match status" value="1"/>
</dbReference>
<dbReference type="InterPro" id="IPR058240">
    <property type="entry name" value="rSAM_sf"/>
</dbReference>
<evidence type="ECO:0000259" key="6">
    <source>
        <dbReference type="PROSITE" id="PS51918"/>
    </source>
</evidence>
<name>A0ABT0G149_9ACTN</name>
<keyword evidence="4" id="KW-0411">Iron-sulfur</keyword>
<dbReference type="Pfam" id="PF04055">
    <property type="entry name" value="Radical_SAM"/>
    <property type="match status" value="1"/>
</dbReference>
<evidence type="ECO:0000256" key="3">
    <source>
        <dbReference type="ARBA" id="ARBA00023004"/>
    </source>
</evidence>
<evidence type="ECO:0000313" key="7">
    <source>
        <dbReference type="EMBL" id="MCK2217843.1"/>
    </source>
</evidence>
<dbReference type="EMBL" id="JAKRKC020000001">
    <property type="protein sequence ID" value="MCK2217843.1"/>
    <property type="molecule type" value="Genomic_DNA"/>
</dbReference>
<evidence type="ECO:0000313" key="8">
    <source>
        <dbReference type="Proteomes" id="UP001317259"/>
    </source>
</evidence>
<gene>
    <name evidence="7" type="ORF">MF672_029205</name>
</gene>
<dbReference type="InterPro" id="IPR026335">
    <property type="entry name" value="rSAM_SPASM_FxsB"/>
</dbReference>
<proteinExistence type="predicted"/>
<dbReference type="InterPro" id="IPR023867">
    <property type="entry name" value="Sulphatase_maturase_rSAM"/>
</dbReference>
<dbReference type="Gene3D" id="3.20.20.70">
    <property type="entry name" value="Aldolase class I"/>
    <property type="match status" value="1"/>
</dbReference>
<evidence type="ECO:0000256" key="1">
    <source>
        <dbReference type="ARBA" id="ARBA00022691"/>
    </source>
</evidence>
<evidence type="ECO:0000256" key="4">
    <source>
        <dbReference type="ARBA" id="ARBA00023014"/>
    </source>
</evidence>
<dbReference type="NCBIfam" id="TIGR04269">
    <property type="entry name" value="SAM_SPASM_FxsB"/>
    <property type="match status" value="1"/>
</dbReference>
<accession>A0ABT0G149</accession>
<dbReference type="Proteomes" id="UP001317259">
    <property type="component" value="Unassembled WGS sequence"/>
</dbReference>
<dbReference type="CDD" id="cd01335">
    <property type="entry name" value="Radical_SAM"/>
    <property type="match status" value="1"/>
</dbReference>
<sequence length="453" mass="49230">MGEETGPAATDGGVEWPADLDVDRLLESGWRPTPFRQFILKLHSRCNLACDYCYMYEMADQGWRSQPRRMSKATIDRVAARVEEHARAHGLETADVILHGGEPLLAGVEHVRYAVTALRKALDGIELTVRTQTNGVLLNEAFLRLFAEMDIRVGVSLDGDEEGNDRHRRRASGQSAYARVTAGLTRLTQPAYRHLFGGLLCTIDLDNDPVATFDALLEFEPPMLDFLLPHGNWRTPPPGWTSTGTPYGDWLAAVFDRWYAASQRETQVRLFSQIIRLLCGLPSRSESVGLSPVAIVVVETDGSIEQVDTLKSAYEGAAGTRLHTFRDSFDAALLLPAIAARQIGPLALSDTCAACDLARVCGGGLYPHRYRPGTGFRNPSVYCRDLYRLITHIRRAIGEDVALLTGPAGRPAQAATAGQGREGQIGGGSKSQSRCRCSSATTASGCSAPSVSS</sequence>
<organism evidence="7 8">
    <name type="scientific">Actinomadura luzonensis</name>
    <dbReference type="NCBI Taxonomy" id="2805427"/>
    <lineage>
        <taxon>Bacteria</taxon>
        <taxon>Bacillati</taxon>
        <taxon>Actinomycetota</taxon>
        <taxon>Actinomycetes</taxon>
        <taxon>Streptosporangiales</taxon>
        <taxon>Thermomonosporaceae</taxon>
        <taxon>Actinomadura</taxon>
    </lineage>
</organism>
<feature type="domain" description="Radical SAM core" evidence="6">
    <location>
        <begin position="32"/>
        <end position="269"/>
    </location>
</feature>
<dbReference type="SFLD" id="SFLDG01067">
    <property type="entry name" value="SPASM/twitch_domain_containing"/>
    <property type="match status" value="1"/>
</dbReference>
<evidence type="ECO:0000256" key="5">
    <source>
        <dbReference type="SAM" id="MobiDB-lite"/>
    </source>
</evidence>
<reference evidence="7 8" key="1">
    <citation type="submission" date="2022-04" db="EMBL/GenBank/DDBJ databases">
        <title>Genome draft of Actinomadura sp. ATCC 31491.</title>
        <authorList>
            <person name="Shi X."/>
            <person name="Du Y."/>
        </authorList>
    </citation>
    <scope>NUCLEOTIDE SEQUENCE [LARGE SCALE GENOMIC DNA]</scope>
    <source>
        <strain evidence="7 8">ATCC 31491</strain>
    </source>
</reference>
<evidence type="ECO:0000256" key="2">
    <source>
        <dbReference type="ARBA" id="ARBA00022723"/>
    </source>
</evidence>
<keyword evidence="1" id="KW-0949">S-adenosyl-L-methionine</keyword>
<keyword evidence="3" id="KW-0408">Iron</keyword>
<dbReference type="InterPro" id="IPR013785">
    <property type="entry name" value="Aldolase_TIM"/>
</dbReference>
<feature type="compositionally biased region" description="Gly residues" evidence="5">
    <location>
        <begin position="420"/>
        <end position="429"/>
    </location>
</feature>
<dbReference type="SFLD" id="SFLDS00029">
    <property type="entry name" value="Radical_SAM"/>
    <property type="match status" value="1"/>
</dbReference>
<keyword evidence="8" id="KW-1185">Reference proteome</keyword>
<dbReference type="InterPro" id="IPR007197">
    <property type="entry name" value="rSAM"/>
</dbReference>
<feature type="region of interest" description="Disordered" evidence="5">
    <location>
        <begin position="410"/>
        <end position="453"/>
    </location>
</feature>
<comment type="caution">
    <text evidence="7">The sequence shown here is derived from an EMBL/GenBank/DDBJ whole genome shotgun (WGS) entry which is preliminary data.</text>
</comment>
<dbReference type="PANTHER" id="PTHR43273">
    <property type="entry name" value="ANAEROBIC SULFATASE-MATURATING ENZYME HOMOLOG ASLB-RELATED"/>
    <property type="match status" value="1"/>
</dbReference>